<evidence type="ECO:0000256" key="4">
    <source>
        <dbReference type="ARBA" id="ARBA00022553"/>
    </source>
</evidence>
<dbReference type="EMBL" id="CZBA01000020">
    <property type="protein sequence ID" value="CUP87768.1"/>
    <property type="molecule type" value="Genomic_DNA"/>
</dbReference>
<dbReference type="InterPro" id="IPR003661">
    <property type="entry name" value="HisK_dim/P_dom"/>
</dbReference>
<dbReference type="InterPro" id="IPR005467">
    <property type="entry name" value="His_kinase_dom"/>
</dbReference>
<reference evidence="11 14" key="1">
    <citation type="submission" date="2015-09" db="EMBL/GenBank/DDBJ databases">
        <authorList>
            <consortium name="Pathogen Informatics"/>
        </authorList>
    </citation>
    <scope>NUCLEOTIDE SEQUENCE [LARGE SCALE GENOMIC DNA]</scope>
    <source>
        <strain evidence="11 14">2789STDY5834921</strain>
    </source>
</reference>
<dbReference type="AlphaFoldDB" id="A0A174RWR9"/>
<accession>A0A174RWR9</accession>
<keyword evidence="9" id="KW-0472">Membrane</keyword>
<keyword evidence="8" id="KW-0175">Coiled coil</keyword>
<reference evidence="15 16" key="2">
    <citation type="submission" date="2018-08" db="EMBL/GenBank/DDBJ databases">
        <title>A genome reference for cultivated species of the human gut microbiota.</title>
        <authorList>
            <person name="Zou Y."/>
            <person name="Xue W."/>
            <person name="Luo G."/>
        </authorList>
    </citation>
    <scope>NUCLEOTIDE SEQUENCE [LARGE SCALE GENOMIC DNA]</scope>
    <source>
        <strain evidence="12 15">AF29-2BH</strain>
        <strain evidence="13 16">AM29-25AC</strain>
    </source>
</reference>
<dbReference type="InterPro" id="IPR003594">
    <property type="entry name" value="HATPase_dom"/>
</dbReference>
<dbReference type="InterPro" id="IPR036097">
    <property type="entry name" value="HisK_dim/P_sf"/>
</dbReference>
<evidence type="ECO:0000256" key="8">
    <source>
        <dbReference type="SAM" id="Coils"/>
    </source>
</evidence>
<dbReference type="Proteomes" id="UP000284644">
    <property type="component" value="Unassembled WGS sequence"/>
</dbReference>
<evidence type="ECO:0000256" key="3">
    <source>
        <dbReference type="ARBA" id="ARBA00012438"/>
    </source>
</evidence>
<dbReference type="EC" id="2.7.13.3" evidence="3"/>
<feature type="transmembrane region" description="Helical" evidence="9">
    <location>
        <begin position="164"/>
        <end position="186"/>
    </location>
</feature>
<evidence type="ECO:0000313" key="14">
    <source>
        <dbReference type="Proteomes" id="UP000095413"/>
    </source>
</evidence>
<comment type="catalytic activity">
    <reaction evidence="1">
        <text>ATP + protein L-histidine = ADP + protein N-phospho-L-histidine.</text>
        <dbReference type="EC" id="2.7.13.3"/>
    </reaction>
</comment>
<gene>
    <name evidence="11" type="primary">arlS_2</name>
    <name evidence="13" type="ORF">DW767_11005</name>
    <name evidence="12" type="ORF">DWZ12_03060</name>
    <name evidence="11" type="ORF">ERS852533_02868</name>
</gene>
<evidence type="ECO:0000313" key="12">
    <source>
        <dbReference type="EMBL" id="RGQ06770.1"/>
    </source>
</evidence>
<dbReference type="GO" id="GO:0005886">
    <property type="term" value="C:plasma membrane"/>
    <property type="evidence" value="ECO:0007669"/>
    <property type="project" value="TreeGrafter"/>
</dbReference>
<dbReference type="FunFam" id="3.30.565.10:FF:000006">
    <property type="entry name" value="Sensor histidine kinase WalK"/>
    <property type="match status" value="1"/>
</dbReference>
<protein>
    <recommendedName>
        <fullName evidence="3">histidine kinase</fullName>
        <ecNumber evidence="3">2.7.13.3</ecNumber>
    </recommendedName>
</protein>
<dbReference type="SMART" id="SM00387">
    <property type="entry name" value="HATPase_c"/>
    <property type="match status" value="1"/>
</dbReference>
<dbReference type="GO" id="GO:0004721">
    <property type="term" value="F:phosphoprotein phosphatase activity"/>
    <property type="evidence" value="ECO:0007669"/>
    <property type="project" value="TreeGrafter"/>
</dbReference>
<dbReference type="PANTHER" id="PTHR45453">
    <property type="entry name" value="PHOSPHATE REGULON SENSOR PROTEIN PHOR"/>
    <property type="match status" value="1"/>
</dbReference>
<dbReference type="GO" id="GO:0016036">
    <property type="term" value="P:cellular response to phosphate starvation"/>
    <property type="evidence" value="ECO:0007669"/>
    <property type="project" value="TreeGrafter"/>
</dbReference>
<dbReference type="Pfam" id="PF02518">
    <property type="entry name" value="HATPase_c"/>
    <property type="match status" value="1"/>
</dbReference>
<dbReference type="RefSeq" id="WP_055056682.1">
    <property type="nucleotide sequence ID" value="NZ_CZBA01000020.1"/>
</dbReference>
<evidence type="ECO:0000313" key="15">
    <source>
        <dbReference type="Proteomes" id="UP000283585"/>
    </source>
</evidence>
<evidence type="ECO:0000256" key="2">
    <source>
        <dbReference type="ARBA" id="ARBA00004370"/>
    </source>
</evidence>
<dbReference type="InterPro" id="IPR004358">
    <property type="entry name" value="Sig_transdc_His_kin-like_C"/>
</dbReference>
<dbReference type="Proteomes" id="UP000283585">
    <property type="component" value="Unassembled WGS sequence"/>
</dbReference>
<dbReference type="GO" id="GO:0000155">
    <property type="term" value="F:phosphorelay sensor kinase activity"/>
    <property type="evidence" value="ECO:0007669"/>
    <property type="project" value="InterPro"/>
</dbReference>
<feature type="coiled-coil region" evidence="8">
    <location>
        <begin position="186"/>
        <end position="213"/>
    </location>
</feature>
<dbReference type="PANTHER" id="PTHR45453:SF1">
    <property type="entry name" value="PHOSPHATE REGULON SENSOR PROTEIN PHOR"/>
    <property type="match status" value="1"/>
</dbReference>
<evidence type="ECO:0000256" key="5">
    <source>
        <dbReference type="ARBA" id="ARBA00022679"/>
    </source>
</evidence>
<keyword evidence="7" id="KW-0902">Two-component regulatory system</keyword>
<dbReference type="SUPFAM" id="SSF55874">
    <property type="entry name" value="ATPase domain of HSP90 chaperone/DNA topoisomerase II/histidine kinase"/>
    <property type="match status" value="1"/>
</dbReference>
<evidence type="ECO:0000256" key="1">
    <source>
        <dbReference type="ARBA" id="ARBA00000085"/>
    </source>
</evidence>
<evidence type="ECO:0000256" key="7">
    <source>
        <dbReference type="ARBA" id="ARBA00023012"/>
    </source>
</evidence>
<evidence type="ECO:0000313" key="11">
    <source>
        <dbReference type="EMBL" id="CUP87768.1"/>
    </source>
</evidence>
<comment type="subcellular location">
    <subcellularLocation>
        <location evidence="2">Membrane</location>
    </subcellularLocation>
</comment>
<keyword evidence="6 11" id="KW-0418">Kinase</keyword>
<dbReference type="EMBL" id="QSJW01000006">
    <property type="protein sequence ID" value="RHE11896.1"/>
    <property type="molecule type" value="Genomic_DNA"/>
</dbReference>
<dbReference type="SUPFAM" id="SSF47384">
    <property type="entry name" value="Homodimeric domain of signal transducing histidine kinase"/>
    <property type="match status" value="1"/>
</dbReference>
<dbReference type="CDD" id="cd00075">
    <property type="entry name" value="HATPase"/>
    <property type="match status" value="1"/>
</dbReference>
<dbReference type="EMBL" id="QRSS01000003">
    <property type="protein sequence ID" value="RGQ06770.1"/>
    <property type="molecule type" value="Genomic_DNA"/>
</dbReference>
<dbReference type="InterPro" id="IPR036890">
    <property type="entry name" value="HATPase_C_sf"/>
</dbReference>
<keyword evidence="4" id="KW-0597">Phosphoprotein</keyword>
<evidence type="ECO:0000256" key="6">
    <source>
        <dbReference type="ARBA" id="ARBA00022777"/>
    </source>
</evidence>
<evidence type="ECO:0000313" key="16">
    <source>
        <dbReference type="Proteomes" id="UP000284644"/>
    </source>
</evidence>
<proteinExistence type="predicted"/>
<dbReference type="PRINTS" id="PR00344">
    <property type="entry name" value="BCTRLSENSOR"/>
</dbReference>
<dbReference type="OrthoDB" id="9786919at2"/>
<evidence type="ECO:0000259" key="10">
    <source>
        <dbReference type="PROSITE" id="PS50109"/>
    </source>
</evidence>
<organism evidence="11 14">
    <name type="scientific">Blautia obeum</name>
    <dbReference type="NCBI Taxonomy" id="40520"/>
    <lineage>
        <taxon>Bacteria</taxon>
        <taxon>Bacillati</taxon>
        <taxon>Bacillota</taxon>
        <taxon>Clostridia</taxon>
        <taxon>Lachnospirales</taxon>
        <taxon>Lachnospiraceae</taxon>
        <taxon>Blautia</taxon>
    </lineage>
</organism>
<keyword evidence="9" id="KW-0812">Transmembrane</keyword>
<dbReference type="PROSITE" id="PS50109">
    <property type="entry name" value="HIS_KIN"/>
    <property type="match status" value="1"/>
</dbReference>
<keyword evidence="5 11" id="KW-0808">Transferase</keyword>
<sequence length="419" mass="47043">MKLWKRTVLLMLVTLLCALIPVGALSIYVTGNRSLNNAAETYGRQLENGKTLLEQFWDNSKYEQMSETGKKAYMGFQFQRCCGAGMALIDKKSNAAIENLTDYEVVGIENLGLKNENDPYAYKIQKLGKKYLLLQKVVLSKLEGYDVLSVREVTGLFAELRQTAGWFTGIYLAVFLIAGLFIYMMMKRTVERMEKLQEVAEKQELLMGALSHEMRTPLTSIIGYSDTLRHVKLKDEQKDRALEHINREGKRLEALSGKMLQLLGLYQNHAIQMEMTTADDLLNHVIDMEKEQAEKKNVQLKMEYEAFSMKMDPALMESLLVNLIDNALKATVAGGSIWVKAYEKAGKKIFEVSDTGIGIPEEELGKITDAFYMVDKSRSRKEGGSGLGLALCVKVAELHGGFLQIESQPGEGTTVRAVF</sequence>
<evidence type="ECO:0000256" key="9">
    <source>
        <dbReference type="SAM" id="Phobius"/>
    </source>
</evidence>
<evidence type="ECO:0000313" key="13">
    <source>
        <dbReference type="EMBL" id="RHE11896.1"/>
    </source>
</evidence>
<dbReference type="InterPro" id="IPR050351">
    <property type="entry name" value="BphY/WalK/GraS-like"/>
</dbReference>
<dbReference type="Pfam" id="PF00512">
    <property type="entry name" value="HisKA"/>
    <property type="match status" value="1"/>
</dbReference>
<dbReference type="Proteomes" id="UP000095413">
    <property type="component" value="Unassembled WGS sequence"/>
</dbReference>
<feature type="domain" description="Histidine kinase" evidence="10">
    <location>
        <begin position="209"/>
        <end position="419"/>
    </location>
</feature>
<dbReference type="Gene3D" id="3.30.565.10">
    <property type="entry name" value="Histidine kinase-like ATPase, C-terminal domain"/>
    <property type="match status" value="1"/>
</dbReference>
<dbReference type="CDD" id="cd00082">
    <property type="entry name" value="HisKA"/>
    <property type="match status" value="1"/>
</dbReference>
<dbReference type="SMART" id="SM00388">
    <property type="entry name" value="HisKA"/>
    <property type="match status" value="1"/>
</dbReference>
<name>A0A174RWR9_9FIRM</name>
<keyword evidence="9" id="KW-1133">Transmembrane helix</keyword>
<dbReference type="Gene3D" id="1.10.287.130">
    <property type="match status" value="1"/>
</dbReference>